<dbReference type="AlphaFoldDB" id="A0ABD3V4E4"/>
<keyword evidence="8" id="KW-0156">Chromatin regulator</keyword>
<comment type="catalytic activity">
    <reaction evidence="12">
        <text>L-lysyl(20)-[histone H4] + S-adenosyl-L-methionine = N(6)-methyl-L-lysyl(20)-[histone H4] + S-adenosyl-L-homocysteine + H(+)</text>
        <dbReference type="Rhea" id="RHEA:60344"/>
        <dbReference type="Rhea" id="RHEA-COMP:15554"/>
        <dbReference type="Rhea" id="RHEA-COMP:15555"/>
        <dbReference type="ChEBI" id="CHEBI:15378"/>
        <dbReference type="ChEBI" id="CHEBI:29969"/>
        <dbReference type="ChEBI" id="CHEBI:57856"/>
        <dbReference type="ChEBI" id="CHEBI:59789"/>
        <dbReference type="ChEBI" id="CHEBI:61929"/>
        <dbReference type="EC" id="2.1.1.361"/>
    </reaction>
</comment>
<dbReference type="InterPro" id="IPR001214">
    <property type="entry name" value="SET_dom"/>
</dbReference>
<evidence type="ECO:0000256" key="13">
    <source>
        <dbReference type="SAM" id="MobiDB-lite"/>
    </source>
</evidence>
<evidence type="ECO:0000256" key="8">
    <source>
        <dbReference type="ARBA" id="ARBA00022853"/>
    </source>
</evidence>
<evidence type="ECO:0000313" key="15">
    <source>
        <dbReference type="EMBL" id="KAL3856505.1"/>
    </source>
</evidence>
<evidence type="ECO:0000256" key="6">
    <source>
        <dbReference type="ARBA" id="ARBA00022679"/>
    </source>
</evidence>
<sequence>MSVEVKGSTGRITDYFPRSPPSKSTGVDDDDDDGASAPKDNVEKSEEGLEHHIKDEPEEKPDLSTSSVFLTPDNSPSKDDHKTEVSLENERVKDSVSDPPKSKQDLKQKFKEENQKLGKANRKGRCKKGETTVHNAEKQTSSRGPALPKSARKKKTEEPVQRNKLVTDYFPVRRSDRKCKSDVEKEKLKDLEQKILSEIEDGLKVTEIDNKGRGVIADKEFLRGDFVVEYAGDLIDRDVAKNREKKYSEKPEFGCYMYYFSFKNKNYCVDATAESGRLGRLLNHSKTAANCQTKLVEVNGLPRLILVALKDINKGEELLYDYGDRSKSSVEAHPWLQS</sequence>
<evidence type="ECO:0000256" key="11">
    <source>
        <dbReference type="ARBA" id="ARBA00023242"/>
    </source>
</evidence>
<comment type="subcellular location">
    <subcellularLocation>
        <location evidence="2">Chromosome</location>
    </subcellularLocation>
    <subcellularLocation>
        <location evidence="1">Nucleus</location>
    </subcellularLocation>
</comment>
<dbReference type="PROSITE" id="PS51571">
    <property type="entry name" value="SAM_MT43_PR_SET"/>
    <property type="match status" value="1"/>
</dbReference>
<feature type="compositionally biased region" description="Basic and acidic residues" evidence="13">
    <location>
        <begin position="127"/>
        <end position="137"/>
    </location>
</feature>
<dbReference type="EMBL" id="JBJQND010000013">
    <property type="protein sequence ID" value="KAL3856505.1"/>
    <property type="molecule type" value="Genomic_DNA"/>
</dbReference>
<feature type="domain" description="SET" evidence="14">
    <location>
        <begin position="201"/>
        <end position="323"/>
    </location>
</feature>
<keyword evidence="5" id="KW-0489">Methyltransferase</keyword>
<evidence type="ECO:0000256" key="12">
    <source>
        <dbReference type="ARBA" id="ARBA00047784"/>
    </source>
</evidence>
<keyword evidence="6" id="KW-0808">Transferase</keyword>
<name>A0ABD3V4E4_SINWO</name>
<dbReference type="InterPro" id="IPR046341">
    <property type="entry name" value="SET_dom_sf"/>
</dbReference>
<keyword evidence="7" id="KW-0949">S-adenosyl-L-methionine</keyword>
<keyword evidence="9" id="KW-0805">Transcription regulation</keyword>
<dbReference type="SMART" id="SM00317">
    <property type="entry name" value="SET"/>
    <property type="match status" value="1"/>
</dbReference>
<dbReference type="PANTHER" id="PTHR46167:SF1">
    <property type="entry name" value="N-LYSINE METHYLTRANSFERASE KMT5A"/>
    <property type="match status" value="1"/>
</dbReference>
<organism evidence="15 16">
    <name type="scientific">Sinanodonta woodiana</name>
    <name type="common">Chinese pond mussel</name>
    <name type="synonym">Anodonta woodiana</name>
    <dbReference type="NCBI Taxonomy" id="1069815"/>
    <lineage>
        <taxon>Eukaryota</taxon>
        <taxon>Metazoa</taxon>
        <taxon>Spiralia</taxon>
        <taxon>Lophotrochozoa</taxon>
        <taxon>Mollusca</taxon>
        <taxon>Bivalvia</taxon>
        <taxon>Autobranchia</taxon>
        <taxon>Heteroconchia</taxon>
        <taxon>Palaeoheterodonta</taxon>
        <taxon>Unionida</taxon>
        <taxon>Unionoidea</taxon>
        <taxon>Unionidae</taxon>
        <taxon>Unioninae</taxon>
        <taxon>Sinanodonta</taxon>
    </lineage>
</organism>
<feature type="compositionally biased region" description="Polar residues" evidence="13">
    <location>
        <begin position="63"/>
        <end position="75"/>
    </location>
</feature>
<evidence type="ECO:0000256" key="5">
    <source>
        <dbReference type="ARBA" id="ARBA00022603"/>
    </source>
</evidence>
<evidence type="ECO:0000256" key="4">
    <source>
        <dbReference type="ARBA" id="ARBA00022454"/>
    </source>
</evidence>
<evidence type="ECO:0000256" key="1">
    <source>
        <dbReference type="ARBA" id="ARBA00004123"/>
    </source>
</evidence>
<dbReference type="EC" id="2.1.1.361" evidence="3"/>
<dbReference type="InterPro" id="IPR047266">
    <property type="entry name" value="KMT5A-like_SET"/>
</dbReference>
<reference evidence="15 16" key="1">
    <citation type="submission" date="2024-11" db="EMBL/GenBank/DDBJ databases">
        <title>Chromosome-level genome assembly of the freshwater bivalve Anodonta woodiana.</title>
        <authorList>
            <person name="Chen X."/>
        </authorList>
    </citation>
    <scope>NUCLEOTIDE SEQUENCE [LARGE SCALE GENOMIC DNA]</scope>
    <source>
        <strain evidence="15">MN2024</strain>
        <tissue evidence="15">Gills</tissue>
    </source>
</reference>
<dbReference type="CDD" id="cd10528">
    <property type="entry name" value="SET_SETD8"/>
    <property type="match status" value="1"/>
</dbReference>
<proteinExistence type="predicted"/>
<dbReference type="Proteomes" id="UP001634394">
    <property type="component" value="Unassembled WGS sequence"/>
</dbReference>
<accession>A0ABD3V4E4</accession>
<dbReference type="GO" id="GO:0140944">
    <property type="term" value="F:histone H4K20 monomethyltransferase activity"/>
    <property type="evidence" value="ECO:0007669"/>
    <property type="project" value="UniProtKB-EC"/>
</dbReference>
<dbReference type="PROSITE" id="PS50280">
    <property type="entry name" value="SET"/>
    <property type="match status" value="1"/>
</dbReference>
<protein>
    <recommendedName>
        <fullName evidence="3">[histone H4]-lysine(20) N-methyltransferase</fullName>
        <ecNumber evidence="3">2.1.1.361</ecNumber>
    </recommendedName>
</protein>
<evidence type="ECO:0000256" key="2">
    <source>
        <dbReference type="ARBA" id="ARBA00004286"/>
    </source>
</evidence>
<comment type="caution">
    <text evidence="15">The sequence shown here is derived from an EMBL/GenBank/DDBJ whole genome shotgun (WGS) entry which is preliminary data.</text>
</comment>
<feature type="compositionally biased region" description="Basic and acidic residues" evidence="13">
    <location>
        <begin position="76"/>
        <end position="116"/>
    </location>
</feature>
<dbReference type="InterPro" id="IPR016858">
    <property type="entry name" value="KMT5A-like"/>
</dbReference>
<dbReference type="GO" id="GO:0005634">
    <property type="term" value="C:nucleus"/>
    <property type="evidence" value="ECO:0007669"/>
    <property type="project" value="UniProtKB-SubCell"/>
</dbReference>
<keyword evidence="4" id="KW-0158">Chromosome</keyword>
<dbReference type="Pfam" id="PF00856">
    <property type="entry name" value="SET"/>
    <property type="match status" value="1"/>
</dbReference>
<gene>
    <name evidence="15" type="ORF">ACJMK2_011255</name>
</gene>
<dbReference type="PANTHER" id="PTHR46167">
    <property type="entry name" value="N-LYSINE METHYLTRANSFERASE KMT5A"/>
    <property type="match status" value="1"/>
</dbReference>
<dbReference type="GO" id="GO:0032259">
    <property type="term" value="P:methylation"/>
    <property type="evidence" value="ECO:0007669"/>
    <property type="project" value="UniProtKB-KW"/>
</dbReference>
<evidence type="ECO:0000256" key="10">
    <source>
        <dbReference type="ARBA" id="ARBA00023163"/>
    </source>
</evidence>
<evidence type="ECO:0000256" key="7">
    <source>
        <dbReference type="ARBA" id="ARBA00022691"/>
    </source>
</evidence>
<evidence type="ECO:0000256" key="3">
    <source>
        <dbReference type="ARBA" id="ARBA00012187"/>
    </source>
</evidence>
<evidence type="ECO:0000313" key="16">
    <source>
        <dbReference type="Proteomes" id="UP001634394"/>
    </source>
</evidence>
<keyword evidence="11" id="KW-0539">Nucleus</keyword>
<evidence type="ECO:0000256" key="9">
    <source>
        <dbReference type="ARBA" id="ARBA00023015"/>
    </source>
</evidence>
<dbReference type="SUPFAM" id="SSF82199">
    <property type="entry name" value="SET domain"/>
    <property type="match status" value="1"/>
</dbReference>
<keyword evidence="16" id="KW-1185">Reference proteome</keyword>
<dbReference type="GO" id="GO:0005694">
    <property type="term" value="C:chromosome"/>
    <property type="evidence" value="ECO:0007669"/>
    <property type="project" value="UniProtKB-SubCell"/>
</dbReference>
<evidence type="ECO:0000259" key="14">
    <source>
        <dbReference type="PROSITE" id="PS50280"/>
    </source>
</evidence>
<keyword evidence="10" id="KW-0804">Transcription</keyword>
<feature type="region of interest" description="Disordered" evidence="13">
    <location>
        <begin position="1"/>
        <end position="160"/>
    </location>
</feature>
<feature type="compositionally biased region" description="Basic and acidic residues" evidence="13">
    <location>
        <begin position="40"/>
        <end position="62"/>
    </location>
</feature>
<dbReference type="Gene3D" id="2.170.270.10">
    <property type="entry name" value="SET domain"/>
    <property type="match status" value="1"/>
</dbReference>
<dbReference type="InterPro" id="IPR051760">
    <property type="entry name" value="KMT5A"/>
</dbReference>